<feature type="region of interest" description="Disordered" evidence="1">
    <location>
        <begin position="38"/>
        <end position="70"/>
    </location>
</feature>
<name>A0A834PDH9_VESPE</name>
<dbReference type="AlphaFoldDB" id="A0A834PDH9"/>
<comment type="caution">
    <text evidence="2">The sequence shown here is derived from an EMBL/GenBank/DDBJ whole genome shotgun (WGS) entry which is preliminary data.</text>
</comment>
<proteinExistence type="predicted"/>
<dbReference type="Proteomes" id="UP000600918">
    <property type="component" value="Unassembled WGS sequence"/>
</dbReference>
<organism evidence="2 3">
    <name type="scientific">Vespula pensylvanica</name>
    <name type="common">Western yellow jacket</name>
    <name type="synonym">Wasp</name>
    <dbReference type="NCBI Taxonomy" id="30213"/>
    <lineage>
        <taxon>Eukaryota</taxon>
        <taxon>Metazoa</taxon>
        <taxon>Ecdysozoa</taxon>
        <taxon>Arthropoda</taxon>
        <taxon>Hexapoda</taxon>
        <taxon>Insecta</taxon>
        <taxon>Pterygota</taxon>
        <taxon>Neoptera</taxon>
        <taxon>Endopterygota</taxon>
        <taxon>Hymenoptera</taxon>
        <taxon>Apocrita</taxon>
        <taxon>Aculeata</taxon>
        <taxon>Vespoidea</taxon>
        <taxon>Vespidae</taxon>
        <taxon>Vespinae</taxon>
        <taxon>Vespula</taxon>
    </lineage>
</organism>
<evidence type="ECO:0000313" key="3">
    <source>
        <dbReference type="Proteomes" id="UP000600918"/>
    </source>
</evidence>
<evidence type="ECO:0000313" key="2">
    <source>
        <dbReference type="EMBL" id="KAF7437722.1"/>
    </source>
</evidence>
<evidence type="ECO:0000256" key="1">
    <source>
        <dbReference type="SAM" id="MobiDB-lite"/>
    </source>
</evidence>
<accession>A0A834PDH9</accession>
<protein>
    <submittedName>
        <fullName evidence="2">Uncharacterized protein</fullName>
    </submittedName>
</protein>
<keyword evidence="3" id="KW-1185">Reference proteome</keyword>
<dbReference type="EMBL" id="JACSDY010000001">
    <property type="protein sequence ID" value="KAF7437722.1"/>
    <property type="molecule type" value="Genomic_DNA"/>
</dbReference>
<gene>
    <name evidence="2" type="ORF">H0235_000113</name>
</gene>
<reference evidence="2" key="1">
    <citation type="journal article" date="2020" name="G3 (Bethesda)">
        <title>High-Quality Assemblies for Three Invasive Social Wasps from the &lt;i&gt;Vespula&lt;/i&gt; Genus.</title>
        <authorList>
            <person name="Harrop T.W.R."/>
            <person name="Guhlin J."/>
            <person name="McLaughlin G.M."/>
            <person name="Permina E."/>
            <person name="Stockwell P."/>
            <person name="Gilligan J."/>
            <person name="Le Lec M.F."/>
            <person name="Gruber M.A.M."/>
            <person name="Quinn O."/>
            <person name="Lovegrove M."/>
            <person name="Duncan E.J."/>
            <person name="Remnant E.J."/>
            <person name="Van Eeckhoven J."/>
            <person name="Graham B."/>
            <person name="Knapp R.A."/>
            <person name="Langford K.W."/>
            <person name="Kronenberg Z."/>
            <person name="Press M.O."/>
            <person name="Eacker S.M."/>
            <person name="Wilson-Rankin E.E."/>
            <person name="Purcell J."/>
            <person name="Lester P.J."/>
            <person name="Dearden P.K."/>
        </authorList>
    </citation>
    <scope>NUCLEOTIDE SEQUENCE</scope>
    <source>
        <strain evidence="2">Volc-1</strain>
    </source>
</reference>
<sequence>MSSSSQDRDEYLQRTNDPPFQNAIINYKIGRTKSSEIKTVVKERQETSRGKDRARSGQAGETVPNDSEASLESCFEVGGGKQHRATVLTGRTGFGRAYARPVVLEC</sequence>
<feature type="compositionally biased region" description="Basic and acidic residues" evidence="1">
    <location>
        <begin position="38"/>
        <end position="55"/>
    </location>
</feature>